<keyword evidence="1" id="KW-0614">Plasmid</keyword>
<dbReference type="Proteomes" id="UP000009045">
    <property type="component" value="Plasmid pSmeSM11c"/>
</dbReference>
<evidence type="ECO:0000313" key="2">
    <source>
        <dbReference type="Proteomes" id="UP000009045"/>
    </source>
</evidence>
<geneLocation type="plasmid" evidence="1 2">
    <name>pSmeSM11c</name>
</geneLocation>
<dbReference type="HOGENOM" id="CLU_3173249_0_0_5"/>
<evidence type="ECO:0000313" key="1">
    <source>
        <dbReference type="EMBL" id="AEH82818.1"/>
    </source>
</evidence>
<dbReference type="AlphaFoldDB" id="F7XDC4"/>
<organism evidence="1 2">
    <name type="scientific">Sinorhizobium meliloti (strain SM11)</name>
    <dbReference type="NCBI Taxonomy" id="707241"/>
    <lineage>
        <taxon>Bacteria</taxon>
        <taxon>Pseudomonadati</taxon>
        <taxon>Pseudomonadota</taxon>
        <taxon>Alphaproteobacteria</taxon>
        <taxon>Hyphomicrobiales</taxon>
        <taxon>Rhizobiaceae</taxon>
        <taxon>Sinorhizobium/Ensifer group</taxon>
        <taxon>Sinorhizobium</taxon>
    </lineage>
</organism>
<sequence>MELQLVGPLQLCLFLHTRRDVSLQSELSATRFAGLPPHLSLNIIWQR</sequence>
<accession>F7XDC4</accession>
<name>F7XDC4_SINMM</name>
<gene>
    <name evidence="1" type="ordered locus">SM11_pC1746</name>
</gene>
<dbReference type="KEGG" id="smx:SM11_pC1746"/>
<proteinExistence type="predicted"/>
<reference evidence="1 2" key="1">
    <citation type="journal article" date="2011" name="J. Biotechnol.">
        <title>The complete genome sequence of the dominant Sinorhizobium meliloti field isolate SM11 extends the S. meliloti pan-genome.</title>
        <authorList>
            <person name="Schneiker-Bekel S."/>
            <person name="Wibberg D."/>
            <person name="Bekel T."/>
            <person name="Blom J."/>
            <person name="Linke B."/>
            <person name="Neuweger H."/>
            <person name="Stiens M."/>
            <person name="Vorholter F.J."/>
            <person name="Weidner S."/>
            <person name="Goesmann A."/>
            <person name="Puhler A."/>
            <person name="Schluter A."/>
        </authorList>
    </citation>
    <scope>NUCLEOTIDE SEQUENCE [LARGE SCALE GENOMIC DNA]</scope>
    <source>
        <strain evidence="1 2">SM11</strain>
        <plasmid evidence="2">pSmeSM11c</plasmid>
    </source>
</reference>
<dbReference type="EMBL" id="CP001831">
    <property type="protein sequence ID" value="AEH82818.1"/>
    <property type="molecule type" value="Genomic_DNA"/>
</dbReference>
<protein>
    <submittedName>
        <fullName evidence="1">Uncharacterized protein</fullName>
    </submittedName>
</protein>